<organism evidence="1 2">
    <name type="scientific">Pseudomonas arsenicoxydans</name>
    <dbReference type="NCBI Taxonomy" id="702115"/>
    <lineage>
        <taxon>Bacteria</taxon>
        <taxon>Pseudomonadati</taxon>
        <taxon>Pseudomonadota</taxon>
        <taxon>Gammaproteobacteria</taxon>
        <taxon>Pseudomonadales</taxon>
        <taxon>Pseudomonadaceae</taxon>
        <taxon>Pseudomonas</taxon>
    </lineage>
</organism>
<accession>A0A502I599</accession>
<reference evidence="1 2" key="1">
    <citation type="journal article" date="2019" name="Environ. Microbiol.">
        <title>Species interactions and distinct microbial communities in high Arctic permafrost affected cryosols are associated with the CH4 and CO2 gas fluxes.</title>
        <authorList>
            <person name="Altshuler I."/>
            <person name="Hamel J."/>
            <person name="Turney S."/>
            <person name="Magnuson E."/>
            <person name="Levesque R."/>
            <person name="Greer C."/>
            <person name="Whyte L.G."/>
        </authorList>
    </citation>
    <scope>NUCLEOTIDE SEQUENCE [LARGE SCALE GENOMIC DNA]</scope>
    <source>
        <strain evidence="1 2">E3</strain>
    </source>
</reference>
<dbReference type="Proteomes" id="UP000317933">
    <property type="component" value="Unassembled WGS sequence"/>
</dbReference>
<protein>
    <submittedName>
        <fullName evidence="1">Uncharacterized protein</fullName>
    </submittedName>
</protein>
<sequence length="72" mass="7802">MDGQRAVFERGILAQRPLLIRTPTRSKGHMNIPPRLGYTAPCGSGLARESGVSVDKYVECEPAFASKPAPTF</sequence>
<dbReference type="AlphaFoldDB" id="A0A502I599"/>
<proteinExistence type="predicted"/>
<dbReference type="EMBL" id="RCZE01000002">
    <property type="protein sequence ID" value="TPG80826.1"/>
    <property type="molecule type" value="Genomic_DNA"/>
</dbReference>
<gene>
    <name evidence="1" type="ORF">EAH78_06400</name>
</gene>
<evidence type="ECO:0000313" key="2">
    <source>
        <dbReference type="Proteomes" id="UP000317933"/>
    </source>
</evidence>
<comment type="caution">
    <text evidence="1">The sequence shown here is derived from an EMBL/GenBank/DDBJ whole genome shotgun (WGS) entry which is preliminary data.</text>
</comment>
<evidence type="ECO:0000313" key="1">
    <source>
        <dbReference type="EMBL" id="TPG80826.1"/>
    </source>
</evidence>
<name>A0A502I599_9PSED</name>